<reference evidence="2 3" key="1">
    <citation type="submission" date="2019-07" db="EMBL/GenBank/DDBJ databases">
        <authorList>
            <person name="Kim J."/>
        </authorList>
    </citation>
    <scope>NUCLEOTIDE SEQUENCE [LARGE SCALE GENOMIC DNA]</scope>
    <source>
        <strain evidence="2 3">N4</strain>
    </source>
</reference>
<dbReference type="Pfam" id="PF00480">
    <property type="entry name" value="ROK"/>
    <property type="match status" value="1"/>
</dbReference>
<evidence type="ECO:0000313" key="2">
    <source>
        <dbReference type="EMBL" id="TVX91733.1"/>
    </source>
</evidence>
<dbReference type="OrthoDB" id="9810372at2"/>
<dbReference type="AlphaFoldDB" id="A0A559IVV0"/>
<dbReference type="PANTHER" id="PTHR18964">
    <property type="entry name" value="ROK (REPRESSOR, ORF, KINASE) FAMILY"/>
    <property type="match status" value="1"/>
</dbReference>
<dbReference type="SUPFAM" id="SSF53067">
    <property type="entry name" value="Actin-like ATPase domain"/>
    <property type="match status" value="1"/>
</dbReference>
<accession>A0A559IVV0</accession>
<protein>
    <submittedName>
        <fullName evidence="2">ROK family protein</fullName>
    </submittedName>
</protein>
<evidence type="ECO:0000313" key="3">
    <source>
        <dbReference type="Proteomes" id="UP000318102"/>
    </source>
</evidence>
<sequence>MRYMVGIDLGGTNIVCGLVNEQYELIDKVKKPTETELGEEHVLQKMASMVDELLEKNGIERSSLLAVGAGCPGFIDPIRGVTIFAANLKWTDVEVSQRLGELVGVPVFIDNDVRMYVYGEAMSGAGRDGKVVLGVTIGTGMSAATVAHGELYYGHRFMAGEIGHVAMDGETTPCGCGLTGCVETIVSATGLVRQAKEALEAGRSSILREAYEAGSLTAALVSEAYDQGDELAKSIMQHTGTVLGKALAYAITAYSPDVLVIGGGGSLAGERLFAPVREALKRHVYHGYLEQLEIRQGELIDDGGVIGSAAFARTRWSQLTSTSSQAAASTSDSMRDCHV</sequence>
<dbReference type="Proteomes" id="UP000318102">
    <property type="component" value="Unassembled WGS sequence"/>
</dbReference>
<dbReference type="RefSeq" id="WP_144986520.1">
    <property type="nucleotide sequence ID" value="NZ_VNJK01000001.1"/>
</dbReference>
<name>A0A559IVV0_9BACL</name>
<comment type="similarity">
    <text evidence="1">Belongs to the ROK (NagC/XylR) family.</text>
</comment>
<comment type="caution">
    <text evidence="2">The sequence shown here is derived from an EMBL/GenBank/DDBJ whole genome shotgun (WGS) entry which is preliminary data.</text>
</comment>
<proteinExistence type="inferred from homology"/>
<organism evidence="2 3">
    <name type="scientific">Paenibacillus agilis</name>
    <dbReference type="NCBI Taxonomy" id="3020863"/>
    <lineage>
        <taxon>Bacteria</taxon>
        <taxon>Bacillati</taxon>
        <taxon>Bacillota</taxon>
        <taxon>Bacilli</taxon>
        <taxon>Bacillales</taxon>
        <taxon>Paenibacillaceae</taxon>
        <taxon>Paenibacillus</taxon>
    </lineage>
</organism>
<dbReference type="PANTHER" id="PTHR18964:SF149">
    <property type="entry name" value="BIFUNCTIONAL UDP-N-ACETYLGLUCOSAMINE 2-EPIMERASE_N-ACETYLMANNOSAMINE KINASE"/>
    <property type="match status" value="1"/>
</dbReference>
<dbReference type="InterPro" id="IPR000600">
    <property type="entry name" value="ROK"/>
</dbReference>
<dbReference type="EMBL" id="VNJK01000001">
    <property type="protein sequence ID" value="TVX91733.1"/>
    <property type="molecule type" value="Genomic_DNA"/>
</dbReference>
<dbReference type="InterPro" id="IPR043129">
    <property type="entry name" value="ATPase_NBD"/>
</dbReference>
<keyword evidence="3" id="KW-1185">Reference proteome</keyword>
<evidence type="ECO:0000256" key="1">
    <source>
        <dbReference type="ARBA" id="ARBA00006479"/>
    </source>
</evidence>
<gene>
    <name evidence="2" type="ORF">FPZ44_00870</name>
</gene>
<dbReference type="Gene3D" id="3.30.420.40">
    <property type="match status" value="2"/>
</dbReference>